<dbReference type="EMBL" id="JAANIU010013411">
    <property type="protein sequence ID" value="KAG1530018.1"/>
    <property type="molecule type" value="Genomic_DNA"/>
</dbReference>
<feature type="region of interest" description="Disordered" evidence="1">
    <location>
        <begin position="1"/>
        <end position="113"/>
    </location>
</feature>
<sequence>MPRRRPAPHGPDSGAQRRCPDRLGQSGKQCWRGPVARNRPLRSRCHSVASIPAPESAPQAPAPARPAPDTASLRQARGTAARPAPRRTTGRADPSLPPGAAVRGPLAASLHPRASAWHCAATGRTVPRPGPLPAARPTY</sequence>
<proteinExistence type="predicted"/>
<dbReference type="Proteomes" id="UP000740926">
    <property type="component" value="Unassembled WGS sequence"/>
</dbReference>
<gene>
    <name evidence="2" type="ORF">G6F50_017603</name>
</gene>
<reference evidence="2 3" key="1">
    <citation type="journal article" date="2020" name="Microb. Genom.">
        <title>Genetic diversity of clinical and environmental Mucorales isolates obtained from an investigation of mucormycosis cases among solid organ transplant recipients.</title>
        <authorList>
            <person name="Nguyen M.H."/>
            <person name="Kaul D."/>
            <person name="Muto C."/>
            <person name="Cheng S.J."/>
            <person name="Richter R.A."/>
            <person name="Bruno V.M."/>
            <person name="Liu G."/>
            <person name="Beyhan S."/>
            <person name="Sundermann A.J."/>
            <person name="Mounaud S."/>
            <person name="Pasculle A.W."/>
            <person name="Nierman W.C."/>
            <person name="Driscoll E."/>
            <person name="Cumbie R."/>
            <person name="Clancy C.J."/>
            <person name="Dupont C.L."/>
        </authorList>
    </citation>
    <scope>NUCLEOTIDE SEQUENCE [LARGE SCALE GENOMIC DNA]</scope>
    <source>
        <strain evidence="2 3">GL24</strain>
    </source>
</reference>
<evidence type="ECO:0000313" key="2">
    <source>
        <dbReference type="EMBL" id="KAG1530018.1"/>
    </source>
</evidence>
<keyword evidence="3" id="KW-1185">Reference proteome</keyword>
<accession>A0A9P6XQ61</accession>
<comment type="caution">
    <text evidence="2">The sequence shown here is derived from an EMBL/GenBank/DDBJ whole genome shotgun (WGS) entry which is preliminary data.</text>
</comment>
<evidence type="ECO:0000313" key="3">
    <source>
        <dbReference type="Proteomes" id="UP000740926"/>
    </source>
</evidence>
<name>A0A9P6XQ61_9FUNG</name>
<dbReference type="AlphaFoldDB" id="A0A9P6XQ61"/>
<feature type="compositionally biased region" description="Low complexity" evidence="1">
    <location>
        <begin position="67"/>
        <end position="83"/>
    </location>
</feature>
<evidence type="ECO:0000256" key="1">
    <source>
        <dbReference type="SAM" id="MobiDB-lite"/>
    </source>
</evidence>
<feature type="compositionally biased region" description="Low complexity" evidence="1">
    <location>
        <begin position="49"/>
        <end position="59"/>
    </location>
</feature>
<protein>
    <submittedName>
        <fullName evidence="2">Uncharacterized protein</fullName>
    </submittedName>
</protein>
<organism evidence="2 3">
    <name type="scientific">Rhizopus delemar</name>
    <dbReference type="NCBI Taxonomy" id="936053"/>
    <lineage>
        <taxon>Eukaryota</taxon>
        <taxon>Fungi</taxon>
        <taxon>Fungi incertae sedis</taxon>
        <taxon>Mucoromycota</taxon>
        <taxon>Mucoromycotina</taxon>
        <taxon>Mucoromycetes</taxon>
        <taxon>Mucorales</taxon>
        <taxon>Mucorineae</taxon>
        <taxon>Rhizopodaceae</taxon>
        <taxon>Rhizopus</taxon>
    </lineage>
</organism>